<dbReference type="Proteomes" id="UP000680866">
    <property type="component" value="Chromosome"/>
</dbReference>
<dbReference type="RefSeq" id="WP_212823127.1">
    <property type="nucleotide sequence ID" value="NZ_AP023359.1"/>
</dbReference>
<proteinExistence type="predicted"/>
<dbReference type="AlphaFoldDB" id="A0A810MVM6"/>
<sequence>MGAGDSLLTVPEVLEELRVPRSTWYLWRQTGRAPRVFKLPNGELRVRRSVLEAWLTDLESEAA</sequence>
<keyword evidence="3" id="KW-1185">Reference proteome</keyword>
<dbReference type="SUPFAM" id="SSF46955">
    <property type="entry name" value="Putative DNA-binding domain"/>
    <property type="match status" value="1"/>
</dbReference>
<evidence type="ECO:0000313" key="3">
    <source>
        <dbReference type="Proteomes" id="UP000680866"/>
    </source>
</evidence>
<dbReference type="InterPro" id="IPR009061">
    <property type="entry name" value="DNA-bd_dom_put_sf"/>
</dbReference>
<organism evidence="2 3">
    <name type="scientific">Polymorphospora rubra</name>
    <dbReference type="NCBI Taxonomy" id="338584"/>
    <lineage>
        <taxon>Bacteria</taxon>
        <taxon>Bacillati</taxon>
        <taxon>Actinomycetota</taxon>
        <taxon>Actinomycetes</taxon>
        <taxon>Micromonosporales</taxon>
        <taxon>Micromonosporaceae</taxon>
        <taxon>Polymorphospora</taxon>
    </lineage>
</organism>
<dbReference type="EMBL" id="AP023359">
    <property type="protein sequence ID" value="BCJ64604.1"/>
    <property type="molecule type" value="Genomic_DNA"/>
</dbReference>
<feature type="domain" description="Helix-turn-helix" evidence="1">
    <location>
        <begin position="7"/>
        <end position="56"/>
    </location>
</feature>
<evidence type="ECO:0000313" key="2">
    <source>
        <dbReference type="EMBL" id="BCJ64604.1"/>
    </source>
</evidence>
<accession>A0A810MVM6</accession>
<gene>
    <name evidence="2" type="ORF">Prubr_16250</name>
</gene>
<protein>
    <submittedName>
        <fullName evidence="2">Excisionase</fullName>
    </submittedName>
</protein>
<dbReference type="Pfam" id="PF12728">
    <property type="entry name" value="HTH_17"/>
    <property type="match status" value="1"/>
</dbReference>
<name>A0A810MVM6_9ACTN</name>
<dbReference type="KEGG" id="pry:Prubr_16250"/>
<reference evidence="2" key="1">
    <citation type="submission" date="2020-08" db="EMBL/GenBank/DDBJ databases">
        <title>Whole genome shotgun sequence of Polymorphospora rubra NBRC 101157.</title>
        <authorList>
            <person name="Komaki H."/>
            <person name="Tamura T."/>
        </authorList>
    </citation>
    <scope>NUCLEOTIDE SEQUENCE</scope>
    <source>
        <strain evidence="2">NBRC 101157</strain>
    </source>
</reference>
<dbReference type="InterPro" id="IPR041657">
    <property type="entry name" value="HTH_17"/>
</dbReference>
<evidence type="ECO:0000259" key="1">
    <source>
        <dbReference type="Pfam" id="PF12728"/>
    </source>
</evidence>